<sequence length="197" mass="21861">MARLNQSIKAFVYCILGSKVNVRSSILGQSGSPKEFEAQKSQTFRRAIDESKVKLHLAVSPDTWLMPSNLLLNTQSTVGYNKSLKKTNKDIELGVKKSMNLEMKPVGVRHTNGGSSKIKRLTSQPSARPRMHHPSNKINKTATEVQAKTPPRMIAGGLIPKYIRYTAVASAPLLTFKNVEVPLINDKEKDNTCEETE</sequence>
<protein>
    <submittedName>
        <fullName evidence="2">Uncharacterized protein</fullName>
    </submittedName>
</protein>
<comment type="caution">
    <text evidence="2">The sequence shown here is derived from an EMBL/GenBank/DDBJ whole genome shotgun (WGS) entry which is preliminary data.</text>
</comment>
<proteinExistence type="predicted"/>
<evidence type="ECO:0000256" key="1">
    <source>
        <dbReference type="SAM" id="MobiDB-lite"/>
    </source>
</evidence>
<accession>A0A3M6TPH6</accession>
<evidence type="ECO:0000313" key="2">
    <source>
        <dbReference type="EMBL" id="RMX43158.1"/>
    </source>
</evidence>
<dbReference type="EMBL" id="RCHS01003242">
    <property type="protein sequence ID" value="RMX43158.1"/>
    <property type="molecule type" value="Genomic_DNA"/>
</dbReference>
<organism evidence="2 3">
    <name type="scientific">Pocillopora damicornis</name>
    <name type="common">Cauliflower coral</name>
    <name type="synonym">Millepora damicornis</name>
    <dbReference type="NCBI Taxonomy" id="46731"/>
    <lineage>
        <taxon>Eukaryota</taxon>
        <taxon>Metazoa</taxon>
        <taxon>Cnidaria</taxon>
        <taxon>Anthozoa</taxon>
        <taxon>Hexacorallia</taxon>
        <taxon>Scleractinia</taxon>
        <taxon>Astrocoeniina</taxon>
        <taxon>Pocilloporidae</taxon>
        <taxon>Pocillopora</taxon>
    </lineage>
</organism>
<dbReference type="Proteomes" id="UP000275408">
    <property type="component" value="Unassembled WGS sequence"/>
</dbReference>
<gene>
    <name evidence="2" type="ORF">pdam_00023975</name>
</gene>
<dbReference type="AlphaFoldDB" id="A0A3M6TPH6"/>
<reference evidence="2 3" key="1">
    <citation type="journal article" date="2018" name="Sci. Rep.">
        <title>Comparative analysis of the Pocillopora damicornis genome highlights role of immune system in coral evolution.</title>
        <authorList>
            <person name="Cunning R."/>
            <person name="Bay R.A."/>
            <person name="Gillette P."/>
            <person name="Baker A.C."/>
            <person name="Traylor-Knowles N."/>
        </authorList>
    </citation>
    <scope>NUCLEOTIDE SEQUENCE [LARGE SCALE GENOMIC DNA]</scope>
    <source>
        <strain evidence="2">RSMAS</strain>
        <tissue evidence="2">Whole animal</tissue>
    </source>
</reference>
<name>A0A3M6TPH6_POCDA</name>
<feature type="region of interest" description="Disordered" evidence="1">
    <location>
        <begin position="108"/>
        <end position="135"/>
    </location>
</feature>
<keyword evidence="3" id="KW-1185">Reference proteome</keyword>
<evidence type="ECO:0000313" key="3">
    <source>
        <dbReference type="Proteomes" id="UP000275408"/>
    </source>
</evidence>